<feature type="coiled-coil region" evidence="2">
    <location>
        <begin position="366"/>
        <end position="421"/>
    </location>
</feature>
<comment type="caution">
    <text evidence="4">The sequence shown here is derived from an EMBL/GenBank/DDBJ whole genome shotgun (WGS) entry which is preliminary data.</text>
</comment>
<feature type="compositionally biased region" description="Basic and acidic residues" evidence="3">
    <location>
        <begin position="1107"/>
        <end position="1148"/>
    </location>
</feature>
<protein>
    <submittedName>
        <fullName evidence="4">Uncharacterized protein</fullName>
    </submittedName>
</protein>
<sequence>MSEVEALRREIQQTREAVRLKQEEVTAMNEMQLQLLKEKEELSERLQAQSQETKIAREEFNKVQRMAADSQRMVNTLRDEIQKTKATETAHLTSQISEVEQKKKTAESTAQDMHKRMTAAESELLDLKAKMRVEIQAIDNERKQALQATEQAENEYVDAQERIERAEIRLKEIANSNKIASSGELGNIDFSAESTNLLETAQAQHTSLQSEFEELSKQLKEQEEENAIETKMLQAQISELMKQANRGQDDWEERNDQFEQTWNEQDEISEKRMRGDLEQTRQYTNQRVDELKREIEQTRQQNQITKRKITLLEEKLNEATSFANSQGWKGTQYSRVPISLSASQSSLQLSPSRNTKSFHQSASSSVNAALNILQELESECAQLREKSQQLDYEYQDKQSELEQAEQKAIEAEQQAQAAANGGKMETRVLIERLRVVESSNAEKARSEQEENELLLGSQLQQRRFVQGDKAIVKRQEDGGRLTPQPLGSLFNDEQEREKDSINNGPTQSIYSNSQKRFTRSVSPSQSNKSNYSISVVNRGIGQNVDESELTEEMQIQLAKARREAEIERKLMQQELTQHRERAATASKRVRDAHDKLSQLQIEKNDLQQKIQEAEEQLRTTEIERQQVASDAAEVGRLKSELTKLYDALHGERQQTQAVADSLKTQHSQMEEQLQKIRSEAQLASEKNAQALAEKEGKLVALRYENEQVEKQLSEKTNDLKQAEDELSDLKTQMRRMREDYVAMCEQHRKYESEFGSAAQEADHLRMQKEMTENQRQQLSNEVKEVRERSEFQIDELHRKIRELTTQLGDATSVATSRERRMRELETLFDEAHIRSRAALADNTTQRMNANIDTVNLTQQSLYYSQFGQGGTGFRNNNLSEKGINTGNNRFGVGINQKYGIGQETAANMNGGGGTISSLSVLEPQSLQRNSDFVGQQFNSSMGYGQSQYSSTSASSTLGPLPVQQRLQELLRPIATKTSSAGTIPIPFTSQHQQSILSGASNPSFLHGLGLTSTNRDINGVLIASTIENTETGSQLAGAKDHGTRLGVRIRNAAGALGQQSLLHPDSQDQDDAIAATAAANQMLAEQNARMLMLLNAEAEKNAEMQIERERMNEQERVREKERQVERDRQEAKAMEDKQAQTKASEDSNLRSLLLDGMFLNPDVRGSEDIGSGLSKLQQKLQELDMKNEF</sequence>
<feature type="coiled-coil region" evidence="2">
    <location>
        <begin position="4"/>
        <end position="315"/>
    </location>
</feature>
<dbReference type="Proteomes" id="UP000324800">
    <property type="component" value="Unassembled WGS sequence"/>
</dbReference>
<accession>A0A5J4X1F1</accession>
<name>A0A5J4X1F1_9EUKA</name>
<feature type="coiled-coil region" evidence="2">
    <location>
        <begin position="550"/>
        <end position="813"/>
    </location>
</feature>
<dbReference type="PANTHER" id="PTHR23160:SF19">
    <property type="entry name" value="MYOSIN HEAVY CHAIN-RELATED PROTEIN"/>
    <property type="match status" value="1"/>
</dbReference>
<keyword evidence="1 2" id="KW-0175">Coiled coil</keyword>
<evidence type="ECO:0000256" key="1">
    <source>
        <dbReference type="ARBA" id="ARBA00023054"/>
    </source>
</evidence>
<gene>
    <name evidence="4" type="ORF">EZS28_003334</name>
</gene>
<evidence type="ECO:0000256" key="3">
    <source>
        <dbReference type="SAM" id="MobiDB-lite"/>
    </source>
</evidence>
<feature type="region of interest" description="Disordered" evidence="3">
    <location>
        <begin position="474"/>
        <end position="529"/>
    </location>
</feature>
<dbReference type="EMBL" id="SNRW01000439">
    <property type="protein sequence ID" value="KAA6401138.1"/>
    <property type="molecule type" value="Genomic_DNA"/>
</dbReference>
<evidence type="ECO:0000313" key="4">
    <source>
        <dbReference type="EMBL" id="KAA6401138.1"/>
    </source>
</evidence>
<organism evidence="4 5">
    <name type="scientific">Streblomastix strix</name>
    <dbReference type="NCBI Taxonomy" id="222440"/>
    <lineage>
        <taxon>Eukaryota</taxon>
        <taxon>Metamonada</taxon>
        <taxon>Preaxostyla</taxon>
        <taxon>Oxymonadida</taxon>
        <taxon>Streblomastigidae</taxon>
        <taxon>Streblomastix</taxon>
    </lineage>
</organism>
<reference evidence="4 5" key="1">
    <citation type="submission" date="2019-03" db="EMBL/GenBank/DDBJ databases">
        <title>Single cell metagenomics reveals metabolic interactions within the superorganism composed of flagellate Streblomastix strix and complex community of Bacteroidetes bacteria on its surface.</title>
        <authorList>
            <person name="Treitli S.C."/>
            <person name="Kolisko M."/>
            <person name="Husnik F."/>
            <person name="Keeling P."/>
            <person name="Hampl V."/>
        </authorList>
    </citation>
    <scope>NUCLEOTIDE SEQUENCE [LARGE SCALE GENOMIC DNA]</scope>
    <source>
        <strain evidence="4">ST1C</strain>
    </source>
</reference>
<proteinExistence type="predicted"/>
<dbReference type="AlphaFoldDB" id="A0A5J4X1F1"/>
<feature type="region of interest" description="Disordered" evidence="3">
    <location>
        <begin position="1107"/>
        <end position="1149"/>
    </location>
</feature>
<evidence type="ECO:0000256" key="2">
    <source>
        <dbReference type="SAM" id="Coils"/>
    </source>
</evidence>
<feature type="compositionally biased region" description="Polar residues" evidence="3">
    <location>
        <begin position="501"/>
        <end position="529"/>
    </location>
</feature>
<dbReference type="PANTHER" id="PTHR23160">
    <property type="entry name" value="SYNAPTONEMAL COMPLEX PROTEIN-RELATED"/>
    <property type="match status" value="1"/>
</dbReference>
<evidence type="ECO:0000313" key="5">
    <source>
        <dbReference type="Proteomes" id="UP000324800"/>
    </source>
</evidence>